<dbReference type="RefSeq" id="WP_153750139.1">
    <property type="nucleotide sequence ID" value="NZ_BAAADI010000019.1"/>
</dbReference>
<dbReference type="OrthoDB" id="9811121at2"/>
<dbReference type="PANTHER" id="PTHR23088">
    <property type="entry name" value="NITRILASE-RELATED"/>
    <property type="match status" value="1"/>
</dbReference>
<dbReference type="AlphaFoldDB" id="A0A844BME3"/>
<evidence type="ECO:0000313" key="3">
    <source>
        <dbReference type="Proteomes" id="UP000466730"/>
    </source>
</evidence>
<dbReference type="Proteomes" id="UP000466730">
    <property type="component" value="Unassembled WGS sequence"/>
</dbReference>
<evidence type="ECO:0000259" key="1">
    <source>
        <dbReference type="PROSITE" id="PS50263"/>
    </source>
</evidence>
<dbReference type="GO" id="GO:0016787">
    <property type="term" value="F:hydrolase activity"/>
    <property type="evidence" value="ECO:0007669"/>
    <property type="project" value="UniProtKB-KW"/>
</dbReference>
<dbReference type="Gene3D" id="3.60.110.10">
    <property type="entry name" value="Carbon-nitrogen hydrolase"/>
    <property type="match status" value="1"/>
</dbReference>
<gene>
    <name evidence="2" type="ORF">GH815_18115</name>
</gene>
<evidence type="ECO:0000313" key="2">
    <source>
        <dbReference type="EMBL" id="MRH22885.1"/>
    </source>
</evidence>
<dbReference type="Pfam" id="PF00795">
    <property type="entry name" value="CN_hydrolase"/>
    <property type="match status" value="1"/>
</dbReference>
<keyword evidence="3" id="KW-1185">Reference proteome</keyword>
<dbReference type="PANTHER" id="PTHR23088:SF50">
    <property type="entry name" value="HYDROLASE YHCX"/>
    <property type="match status" value="1"/>
</dbReference>
<dbReference type="SUPFAM" id="SSF56317">
    <property type="entry name" value="Carbon-nitrogen hydrolase"/>
    <property type="match status" value="1"/>
</dbReference>
<dbReference type="InterPro" id="IPR003010">
    <property type="entry name" value="C-N_Hydrolase"/>
</dbReference>
<comment type="caution">
    <text evidence="2">The sequence shown here is derived from an EMBL/GenBank/DDBJ whole genome shotgun (WGS) entry which is preliminary data.</text>
</comment>
<name>A0A844BME3_9RHOB</name>
<protein>
    <submittedName>
        <fullName evidence="2">Amidohydrolase</fullName>
    </submittedName>
</protein>
<feature type="domain" description="CN hydrolase" evidence="1">
    <location>
        <begin position="1"/>
        <end position="259"/>
    </location>
</feature>
<dbReference type="EMBL" id="WJPO01000049">
    <property type="protein sequence ID" value="MRH22885.1"/>
    <property type="molecule type" value="Genomic_DNA"/>
</dbReference>
<dbReference type="PROSITE" id="PS50263">
    <property type="entry name" value="CN_HYDROLASE"/>
    <property type="match status" value="1"/>
</dbReference>
<keyword evidence="2" id="KW-0378">Hydrolase</keyword>
<dbReference type="CDD" id="cd07574">
    <property type="entry name" value="nitrilase_Rim1_like"/>
    <property type="match status" value="1"/>
</dbReference>
<reference evidence="2 3" key="1">
    <citation type="submission" date="2019-11" db="EMBL/GenBank/DDBJ databases">
        <title>Draft Whole-Genome sequence of the marine photosynthetic bacterium Rhodovulum strictum DSM 11289.</title>
        <authorList>
            <person name="Kyndt J.A."/>
            <person name="Meyer T.E."/>
        </authorList>
    </citation>
    <scope>NUCLEOTIDE SEQUENCE [LARGE SCALE GENOMIC DNA]</scope>
    <source>
        <strain evidence="2 3">DSM 11289</strain>
    </source>
</reference>
<organism evidence="2 3">
    <name type="scientific">Rhodovulum strictum</name>
    <dbReference type="NCBI Taxonomy" id="58314"/>
    <lineage>
        <taxon>Bacteria</taxon>
        <taxon>Pseudomonadati</taxon>
        <taxon>Pseudomonadota</taxon>
        <taxon>Alphaproteobacteria</taxon>
        <taxon>Rhodobacterales</taxon>
        <taxon>Paracoccaceae</taxon>
        <taxon>Rhodovulum</taxon>
    </lineage>
</organism>
<accession>A0A844BME3</accession>
<dbReference type="InterPro" id="IPR036526">
    <property type="entry name" value="C-N_Hydrolase_sf"/>
</dbReference>
<proteinExistence type="predicted"/>
<sequence length="297" mass="31566">MKLAAAAWPLDWHESWASYEDKLSHWVAEAAGQGADLLVFPEYGAMELASLAGAEAAGDLERSLRAVADRVEAADALHARLAISHGVHILAASAPVWRGARPVNRARFFGPQGQVGHQDKQIMTRFERETWDVHPGGPLTLFDTALGRIGILICYDSEFPLLARALVAAGAEILLVPSCTDALAGYWRVRVGAMARALEGQCVVVHAPTVGPAAWCPAVDENVGAAAVYGPPDLGFPATGVLAEGALNTPGWIYARIDRDAIARVRAEGAVLNAAHWPEQDARMAPVVSVPFNAFTA</sequence>